<sequence>MIDTDALEAWAGQAAQAIQEVIDEAMDSAPHDQPEEQVCPDLRGLLSDLDRIMAGGAAAALSV</sequence>
<protein>
    <submittedName>
        <fullName evidence="1">Uncharacterized protein</fullName>
    </submittedName>
</protein>
<organism evidence="1 2">
    <name type="scientific">Microbulbifer taiwanensis</name>
    <dbReference type="NCBI Taxonomy" id="986746"/>
    <lineage>
        <taxon>Bacteria</taxon>
        <taxon>Pseudomonadati</taxon>
        <taxon>Pseudomonadota</taxon>
        <taxon>Gammaproteobacteria</taxon>
        <taxon>Cellvibrionales</taxon>
        <taxon>Microbulbiferaceae</taxon>
        <taxon>Microbulbifer</taxon>
    </lineage>
</organism>
<reference evidence="2" key="1">
    <citation type="journal article" date="2019" name="Int. J. Syst. Evol. Microbiol.">
        <title>The Global Catalogue of Microorganisms (GCM) 10K type strain sequencing project: providing services to taxonomists for standard genome sequencing and annotation.</title>
        <authorList>
            <consortium name="The Broad Institute Genomics Platform"/>
            <consortium name="The Broad Institute Genome Sequencing Center for Infectious Disease"/>
            <person name="Wu L."/>
            <person name="Ma J."/>
        </authorList>
    </citation>
    <scope>NUCLEOTIDE SEQUENCE [LARGE SCALE GENOMIC DNA]</scope>
    <source>
        <strain evidence="2">CGMCC 1.13718</strain>
    </source>
</reference>
<comment type="caution">
    <text evidence="1">The sequence shown here is derived from an EMBL/GenBank/DDBJ whole genome shotgun (WGS) entry which is preliminary data.</text>
</comment>
<keyword evidence="2" id="KW-1185">Reference proteome</keyword>
<gene>
    <name evidence="1" type="ORF">ACFQBM_09710</name>
</gene>
<accession>A0ABW1YN94</accession>
<evidence type="ECO:0000313" key="1">
    <source>
        <dbReference type="EMBL" id="MFC6633557.1"/>
    </source>
</evidence>
<dbReference type="EMBL" id="JBHSVR010000001">
    <property type="protein sequence ID" value="MFC6633557.1"/>
    <property type="molecule type" value="Genomic_DNA"/>
</dbReference>
<proteinExistence type="predicted"/>
<dbReference type="RefSeq" id="WP_193192870.1">
    <property type="nucleotide sequence ID" value="NZ_JACZFR010000035.1"/>
</dbReference>
<evidence type="ECO:0000313" key="2">
    <source>
        <dbReference type="Proteomes" id="UP001596425"/>
    </source>
</evidence>
<dbReference type="Proteomes" id="UP001596425">
    <property type="component" value="Unassembled WGS sequence"/>
</dbReference>
<name>A0ABW1YN94_9GAMM</name>